<protein>
    <recommendedName>
        <fullName evidence="3">histidine kinase</fullName>
        <ecNumber evidence="3">2.7.13.3</ecNumber>
    </recommendedName>
</protein>
<evidence type="ECO:0000256" key="6">
    <source>
        <dbReference type="ARBA" id="ARBA00022679"/>
    </source>
</evidence>
<dbReference type="PANTHER" id="PTHR45453:SF1">
    <property type="entry name" value="PHOSPHATE REGULON SENSOR PROTEIN PHOR"/>
    <property type="match status" value="1"/>
</dbReference>
<dbReference type="InterPro" id="IPR003594">
    <property type="entry name" value="HATPase_dom"/>
</dbReference>
<dbReference type="PANTHER" id="PTHR45453">
    <property type="entry name" value="PHOSPHATE REGULON SENSOR PROTEIN PHOR"/>
    <property type="match status" value="1"/>
</dbReference>
<name>A0A842HH59_9BACT</name>
<dbReference type="GO" id="GO:0004721">
    <property type="term" value="F:phosphoprotein phosphatase activity"/>
    <property type="evidence" value="ECO:0007669"/>
    <property type="project" value="TreeGrafter"/>
</dbReference>
<dbReference type="Gene3D" id="3.30.450.20">
    <property type="entry name" value="PAS domain"/>
    <property type="match status" value="1"/>
</dbReference>
<dbReference type="Gene3D" id="1.10.287.130">
    <property type="match status" value="1"/>
</dbReference>
<dbReference type="Pfam" id="PF00512">
    <property type="entry name" value="HisKA"/>
    <property type="match status" value="1"/>
</dbReference>
<dbReference type="GO" id="GO:0000155">
    <property type="term" value="F:phosphorelay sensor kinase activity"/>
    <property type="evidence" value="ECO:0007669"/>
    <property type="project" value="InterPro"/>
</dbReference>
<dbReference type="InterPro" id="IPR003661">
    <property type="entry name" value="HisK_dim/P_dom"/>
</dbReference>
<dbReference type="GO" id="GO:0005886">
    <property type="term" value="C:plasma membrane"/>
    <property type="evidence" value="ECO:0007669"/>
    <property type="project" value="UniProtKB-SubCell"/>
</dbReference>
<dbReference type="InterPro" id="IPR004358">
    <property type="entry name" value="Sig_transdc_His_kin-like_C"/>
</dbReference>
<dbReference type="GO" id="GO:0005524">
    <property type="term" value="F:ATP binding"/>
    <property type="evidence" value="ECO:0007669"/>
    <property type="project" value="UniProtKB-KW"/>
</dbReference>
<dbReference type="Proteomes" id="UP000546464">
    <property type="component" value="Unassembled WGS sequence"/>
</dbReference>
<dbReference type="SUPFAM" id="SSF55874">
    <property type="entry name" value="ATPase domain of HSP90 chaperone/DNA topoisomerase II/histidine kinase"/>
    <property type="match status" value="1"/>
</dbReference>
<evidence type="ECO:0000256" key="2">
    <source>
        <dbReference type="ARBA" id="ARBA00004236"/>
    </source>
</evidence>
<proteinExistence type="predicted"/>
<keyword evidence="6" id="KW-0808">Transferase</keyword>
<dbReference type="Pfam" id="PF08448">
    <property type="entry name" value="PAS_4"/>
    <property type="match status" value="1"/>
</dbReference>
<evidence type="ECO:0000256" key="8">
    <source>
        <dbReference type="ARBA" id="ARBA00022777"/>
    </source>
</evidence>
<evidence type="ECO:0000256" key="9">
    <source>
        <dbReference type="ARBA" id="ARBA00022840"/>
    </source>
</evidence>
<dbReference type="InterPro" id="IPR036890">
    <property type="entry name" value="HATPase_C_sf"/>
</dbReference>
<reference evidence="13 14" key="1">
    <citation type="submission" date="2020-07" db="EMBL/GenBank/DDBJ databases">
        <authorList>
            <person name="Feng X."/>
        </authorList>
    </citation>
    <scope>NUCLEOTIDE SEQUENCE [LARGE SCALE GENOMIC DNA]</scope>
    <source>
        <strain evidence="13 14">JCM31066</strain>
    </source>
</reference>
<dbReference type="InterPro" id="IPR035965">
    <property type="entry name" value="PAS-like_dom_sf"/>
</dbReference>
<dbReference type="PROSITE" id="PS50109">
    <property type="entry name" value="HIS_KIN"/>
    <property type="match status" value="1"/>
</dbReference>
<dbReference type="SUPFAM" id="SSF47384">
    <property type="entry name" value="Homodimeric domain of signal transducing histidine kinase"/>
    <property type="match status" value="1"/>
</dbReference>
<comment type="caution">
    <text evidence="13">The sequence shown here is derived from an EMBL/GenBank/DDBJ whole genome shotgun (WGS) entry which is preliminary data.</text>
</comment>
<dbReference type="Gene3D" id="3.30.565.10">
    <property type="entry name" value="Histidine kinase-like ATPase, C-terminal domain"/>
    <property type="match status" value="1"/>
</dbReference>
<dbReference type="SMART" id="SM00388">
    <property type="entry name" value="HisKA"/>
    <property type="match status" value="1"/>
</dbReference>
<dbReference type="FunFam" id="3.30.565.10:FF:000006">
    <property type="entry name" value="Sensor histidine kinase WalK"/>
    <property type="match status" value="1"/>
</dbReference>
<keyword evidence="8" id="KW-0418">Kinase</keyword>
<dbReference type="InterPro" id="IPR013656">
    <property type="entry name" value="PAS_4"/>
</dbReference>
<evidence type="ECO:0000256" key="11">
    <source>
        <dbReference type="ARBA" id="ARBA00023136"/>
    </source>
</evidence>
<evidence type="ECO:0000313" key="13">
    <source>
        <dbReference type="EMBL" id="MBC2595510.1"/>
    </source>
</evidence>
<evidence type="ECO:0000256" key="3">
    <source>
        <dbReference type="ARBA" id="ARBA00012438"/>
    </source>
</evidence>
<organism evidence="13 14">
    <name type="scientific">Ruficoccus amylovorans</name>
    <dbReference type="NCBI Taxonomy" id="1804625"/>
    <lineage>
        <taxon>Bacteria</taxon>
        <taxon>Pseudomonadati</taxon>
        <taxon>Verrucomicrobiota</taxon>
        <taxon>Opitutia</taxon>
        <taxon>Puniceicoccales</taxon>
        <taxon>Cerasicoccaceae</taxon>
        <taxon>Ruficoccus</taxon>
    </lineage>
</organism>
<dbReference type="SUPFAM" id="SSF55785">
    <property type="entry name" value="PYP-like sensor domain (PAS domain)"/>
    <property type="match status" value="1"/>
</dbReference>
<dbReference type="Pfam" id="PF02518">
    <property type="entry name" value="HATPase_c"/>
    <property type="match status" value="1"/>
</dbReference>
<comment type="subcellular location">
    <subcellularLocation>
        <location evidence="2">Cell membrane</location>
    </subcellularLocation>
</comment>
<keyword evidence="10" id="KW-0902">Two-component regulatory system</keyword>
<dbReference type="GO" id="GO:0016036">
    <property type="term" value="P:cellular response to phosphate starvation"/>
    <property type="evidence" value="ECO:0007669"/>
    <property type="project" value="TreeGrafter"/>
</dbReference>
<comment type="catalytic activity">
    <reaction evidence="1">
        <text>ATP + protein L-histidine = ADP + protein N-phospho-L-histidine.</text>
        <dbReference type="EC" id="2.7.13.3"/>
    </reaction>
</comment>
<accession>A0A842HH59</accession>
<evidence type="ECO:0000256" key="10">
    <source>
        <dbReference type="ARBA" id="ARBA00023012"/>
    </source>
</evidence>
<keyword evidence="5" id="KW-0597">Phosphoprotein</keyword>
<evidence type="ECO:0000256" key="4">
    <source>
        <dbReference type="ARBA" id="ARBA00022475"/>
    </source>
</evidence>
<sequence length="437" mass="49946">MIVFILAVWVLYLLLRLRRLRAVMKKAADALESRKSFLLNEKGNWPKRYFLDRMAREINTLTDIRRHSERREEGYFQQVETALENLIEAVLIVNDENQLVMANPAARRLLRIEGRTEGKRVEQYLQSPQFLELMKRIRAGEYSGFQEIELVRGKTSHTFEVTGAPIPNADPHAPDMTLFVLHDITRLKILEGVRKEFVANVSHELRTPVTIIKGYADTLVEDQDSLEPEDRARFLAKIQKSVNRLHLLLEDLLVLSRLEWGTESVSREAYPLPQIIRELQENIQPRLEENGKKLLVELDPMIDRLMLDPIKISRVFQNVCDNITRYAKGFTTIQIRARYEDGKVRVSIEDDGCGIPAADVPHIFERFYRVDKGRSRELGGTGLGLSIVKHIIQLHGGEVAAHSVEGEGTRIEFTLPDTSAEAAARVAAERRRSAQAG</sequence>
<dbReference type="InterPro" id="IPR050351">
    <property type="entry name" value="BphY/WalK/GraS-like"/>
</dbReference>
<evidence type="ECO:0000259" key="12">
    <source>
        <dbReference type="PROSITE" id="PS50109"/>
    </source>
</evidence>
<keyword evidence="7" id="KW-0547">Nucleotide-binding</keyword>
<dbReference type="AlphaFoldDB" id="A0A842HH59"/>
<dbReference type="RefSeq" id="WP_185676463.1">
    <property type="nucleotide sequence ID" value="NZ_JACHVB010000043.1"/>
</dbReference>
<keyword evidence="14" id="KW-1185">Reference proteome</keyword>
<evidence type="ECO:0000256" key="1">
    <source>
        <dbReference type="ARBA" id="ARBA00000085"/>
    </source>
</evidence>
<evidence type="ECO:0000313" key="14">
    <source>
        <dbReference type="Proteomes" id="UP000546464"/>
    </source>
</evidence>
<gene>
    <name evidence="13" type="ORF">H5P28_14685</name>
</gene>
<keyword evidence="11" id="KW-0472">Membrane</keyword>
<dbReference type="CDD" id="cd00082">
    <property type="entry name" value="HisKA"/>
    <property type="match status" value="1"/>
</dbReference>
<dbReference type="CDD" id="cd00075">
    <property type="entry name" value="HATPase"/>
    <property type="match status" value="1"/>
</dbReference>
<dbReference type="FunFam" id="1.10.287.130:FF:000008">
    <property type="entry name" value="Two-component sensor histidine kinase"/>
    <property type="match status" value="1"/>
</dbReference>
<dbReference type="InterPro" id="IPR005467">
    <property type="entry name" value="His_kinase_dom"/>
</dbReference>
<evidence type="ECO:0000256" key="7">
    <source>
        <dbReference type="ARBA" id="ARBA00022741"/>
    </source>
</evidence>
<dbReference type="EMBL" id="JACHVB010000043">
    <property type="protein sequence ID" value="MBC2595510.1"/>
    <property type="molecule type" value="Genomic_DNA"/>
</dbReference>
<dbReference type="PRINTS" id="PR00344">
    <property type="entry name" value="BCTRLSENSOR"/>
</dbReference>
<dbReference type="EC" id="2.7.13.3" evidence="3"/>
<dbReference type="SMART" id="SM00387">
    <property type="entry name" value="HATPase_c"/>
    <property type="match status" value="1"/>
</dbReference>
<dbReference type="InterPro" id="IPR036097">
    <property type="entry name" value="HisK_dim/P_sf"/>
</dbReference>
<keyword evidence="4" id="KW-1003">Cell membrane</keyword>
<feature type="domain" description="Histidine kinase" evidence="12">
    <location>
        <begin position="200"/>
        <end position="419"/>
    </location>
</feature>
<keyword evidence="9" id="KW-0067">ATP-binding</keyword>
<evidence type="ECO:0000256" key="5">
    <source>
        <dbReference type="ARBA" id="ARBA00022553"/>
    </source>
</evidence>